<evidence type="ECO:0000256" key="1">
    <source>
        <dbReference type="ARBA" id="ARBA00001946"/>
    </source>
</evidence>
<evidence type="ECO:0000256" key="6">
    <source>
        <dbReference type="ARBA" id="ARBA00023235"/>
    </source>
</evidence>
<feature type="domain" description="Alpha-D-phosphohexomutase C-terminal" evidence="7">
    <location>
        <begin position="384"/>
        <end position="464"/>
    </location>
</feature>
<dbReference type="GO" id="GO:0004614">
    <property type="term" value="F:phosphoglucomutase activity"/>
    <property type="evidence" value="ECO:0007669"/>
    <property type="project" value="UniProtKB-EC"/>
</dbReference>
<dbReference type="InterPro" id="IPR036900">
    <property type="entry name" value="A-D-PHexomutase_C_sf"/>
</dbReference>
<evidence type="ECO:0000256" key="2">
    <source>
        <dbReference type="ARBA" id="ARBA00010231"/>
    </source>
</evidence>
<feature type="domain" description="Alpha-D-phosphohexomutase alpha/beta/alpha" evidence="9">
    <location>
        <begin position="172"/>
        <end position="269"/>
    </location>
</feature>
<dbReference type="Gene3D" id="3.30.310.50">
    <property type="entry name" value="Alpha-D-phosphohexomutase, C-terminal domain"/>
    <property type="match status" value="1"/>
</dbReference>
<dbReference type="GO" id="GO:0005975">
    <property type="term" value="P:carbohydrate metabolic process"/>
    <property type="evidence" value="ECO:0007669"/>
    <property type="project" value="InterPro"/>
</dbReference>
<dbReference type="InterPro" id="IPR005845">
    <property type="entry name" value="A-D-PHexomutase_a/b/a-II"/>
</dbReference>
<keyword evidence="6 11" id="KW-0413">Isomerase</keyword>
<feature type="domain" description="Alpha-D-phosphohexomutase alpha/beta/alpha" evidence="8">
    <location>
        <begin position="6"/>
        <end position="135"/>
    </location>
</feature>
<dbReference type="GO" id="GO:0008966">
    <property type="term" value="F:phosphoglucosamine mutase activity"/>
    <property type="evidence" value="ECO:0007669"/>
    <property type="project" value="UniProtKB-EC"/>
</dbReference>
<dbReference type="InterPro" id="IPR005841">
    <property type="entry name" value="Alpha-D-phosphohexomutase_SF"/>
</dbReference>
<comment type="similarity">
    <text evidence="2">Belongs to the phosphohexose mutase family.</text>
</comment>
<gene>
    <name evidence="11" type="ORF">MNB_SV-8-308</name>
</gene>
<dbReference type="InterPro" id="IPR005844">
    <property type="entry name" value="A-D-PHexomutase_a/b/a-I"/>
</dbReference>
<evidence type="ECO:0000259" key="8">
    <source>
        <dbReference type="Pfam" id="PF02878"/>
    </source>
</evidence>
<dbReference type="EMBL" id="FPHD01000028">
    <property type="protein sequence ID" value="SFV55174.1"/>
    <property type="molecule type" value="Genomic_DNA"/>
</dbReference>
<keyword evidence="4" id="KW-0479">Metal-binding</keyword>
<sequence>MLINKSIFREYDIRGIFEKELNEHSVKLIGYYLGQKIGQGNIVSIGYDARSHSPLLRDYLTSGLNAAGCTVLDMGMVATPVNYFSNYQKIKDLHPHNSSLLTPHSSLEASPDASIMITGSHNPSEYNGFKITIGQSPFFGDDIYRLGDAITHDQNRVIPDNTAKIDIDVKTPYINFMVKEFAHLKGLDKNIVVDCGNGVADTVLTKIFDTLELHYTGLYCEPDGTFPNHHPDPSVEKNLEDVKAALEKDGDIAFAYDGDADRIAVLTHRHNIKGDQMALLYAMGMENPTVIGEVKCSQVMYDELERRGAKAIMYKTGHSNLKVKMKETGADLACEVSGHIFFKHRYFGYDDAIYATLRMLELIAEGIDLDKEIEALPQVFSTEEIKVETTEEEKFLIIDKVKELLQNPPGDFPKILNIIDVDGVRINFEKGWGLVRASNTTPVLVTRFESTDEKLAKEYEEKVNKLIMQAKERL</sequence>
<keyword evidence="3" id="KW-0597">Phosphoprotein</keyword>
<dbReference type="PROSITE" id="PS00710">
    <property type="entry name" value="PGM_PMM"/>
    <property type="match status" value="1"/>
</dbReference>
<dbReference type="PRINTS" id="PR00509">
    <property type="entry name" value="PGMPMM"/>
</dbReference>
<protein>
    <submittedName>
        <fullName evidence="11">Phosphomannomutase / Phosphoglucomutase / Phosphoglucosamine mutase</fullName>
        <ecNumber evidence="11">5.4.2.10</ecNumber>
        <ecNumber evidence="11">5.4.2.2</ecNumber>
        <ecNumber evidence="11">5.4.2.8</ecNumber>
    </submittedName>
</protein>
<dbReference type="Pfam" id="PF02878">
    <property type="entry name" value="PGM_PMM_I"/>
    <property type="match status" value="1"/>
</dbReference>
<dbReference type="EC" id="5.4.2.8" evidence="11"/>
<feature type="domain" description="Alpha-D-phosphohexomutase alpha/beta/alpha" evidence="10">
    <location>
        <begin position="274"/>
        <end position="378"/>
    </location>
</feature>
<dbReference type="SUPFAM" id="SSF55957">
    <property type="entry name" value="Phosphoglucomutase, C-terminal domain"/>
    <property type="match status" value="1"/>
</dbReference>
<evidence type="ECO:0000259" key="9">
    <source>
        <dbReference type="Pfam" id="PF02879"/>
    </source>
</evidence>
<evidence type="ECO:0000259" key="7">
    <source>
        <dbReference type="Pfam" id="PF00408"/>
    </source>
</evidence>
<dbReference type="InterPro" id="IPR005843">
    <property type="entry name" value="A-D-PHexomutase_C"/>
</dbReference>
<dbReference type="Gene3D" id="3.40.120.10">
    <property type="entry name" value="Alpha-D-Glucose-1,6-Bisphosphate, subunit A, domain 3"/>
    <property type="match status" value="3"/>
</dbReference>
<comment type="cofactor">
    <cofactor evidence="1">
        <name>Mg(2+)</name>
        <dbReference type="ChEBI" id="CHEBI:18420"/>
    </cofactor>
</comment>
<dbReference type="GO" id="GO:0000287">
    <property type="term" value="F:magnesium ion binding"/>
    <property type="evidence" value="ECO:0007669"/>
    <property type="project" value="InterPro"/>
</dbReference>
<accession>A0A1W1BNR7</accession>
<dbReference type="Pfam" id="PF02879">
    <property type="entry name" value="PGM_PMM_II"/>
    <property type="match status" value="1"/>
</dbReference>
<reference evidence="11" key="1">
    <citation type="submission" date="2016-10" db="EMBL/GenBank/DDBJ databases">
        <authorList>
            <person name="de Groot N.N."/>
        </authorList>
    </citation>
    <scope>NUCLEOTIDE SEQUENCE</scope>
</reference>
<dbReference type="PANTHER" id="PTHR43771:SF2">
    <property type="entry name" value="PHOSPHOMANNOMUTASE_PHOSPHOGLUCOMUTASE"/>
    <property type="match status" value="1"/>
</dbReference>
<keyword evidence="5" id="KW-0460">Magnesium</keyword>
<name>A0A1W1BNR7_9ZZZZ</name>
<dbReference type="InterPro" id="IPR016066">
    <property type="entry name" value="A-D-PHexomutase_CS"/>
</dbReference>
<dbReference type="Pfam" id="PF02880">
    <property type="entry name" value="PGM_PMM_III"/>
    <property type="match status" value="1"/>
</dbReference>
<dbReference type="GO" id="GO:0004615">
    <property type="term" value="F:phosphomannomutase activity"/>
    <property type="evidence" value="ECO:0007669"/>
    <property type="project" value="UniProtKB-EC"/>
</dbReference>
<organism evidence="11">
    <name type="scientific">hydrothermal vent metagenome</name>
    <dbReference type="NCBI Taxonomy" id="652676"/>
    <lineage>
        <taxon>unclassified sequences</taxon>
        <taxon>metagenomes</taxon>
        <taxon>ecological metagenomes</taxon>
    </lineage>
</organism>
<dbReference type="EC" id="5.4.2.10" evidence="11"/>
<dbReference type="EC" id="5.4.2.2" evidence="11"/>
<evidence type="ECO:0000256" key="5">
    <source>
        <dbReference type="ARBA" id="ARBA00022842"/>
    </source>
</evidence>
<evidence type="ECO:0000259" key="10">
    <source>
        <dbReference type="Pfam" id="PF02880"/>
    </source>
</evidence>
<dbReference type="CDD" id="cd03089">
    <property type="entry name" value="PMM_PGM"/>
    <property type="match status" value="1"/>
</dbReference>
<dbReference type="SUPFAM" id="SSF53738">
    <property type="entry name" value="Phosphoglucomutase, first 3 domains"/>
    <property type="match status" value="3"/>
</dbReference>
<evidence type="ECO:0000256" key="3">
    <source>
        <dbReference type="ARBA" id="ARBA00022553"/>
    </source>
</evidence>
<evidence type="ECO:0000256" key="4">
    <source>
        <dbReference type="ARBA" id="ARBA00022723"/>
    </source>
</evidence>
<dbReference type="InterPro" id="IPR016055">
    <property type="entry name" value="A-D-PHexomutase_a/b/a-I/II/III"/>
</dbReference>
<evidence type="ECO:0000313" key="11">
    <source>
        <dbReference type="EMBL" id="SFV55174.1"/>
    </source>
</evidence>
<dbReference type="InterPro" id="IPR005846">
    <property type="entry name" value="A-D-PHexomutase_a/b/a-III"/>
</dbReference>
<dbReference type="AlphaFoldDB" id="A0A1W1BNR7"/>
<dbReference type="PANTHER" id="PTHR43771">
    <property type="entry name" value="PHOSPHOMANNOMUTASE"/>
    <property type="match status" value="1"/>
</dbReference>
<dbReference type="Pfam" id="PF00408">
    <property type="entry name" value="PGM_PMM_IV"/>
    <property type="match status" value="1"/>
</dbReference>
<proteinExistence type="inferred from homology"/>